<evidence type="ECO:0000313" key="3">
    <source>
        <dbReference type="Proteomes" id="UP000236884"/>
    </source>
</evidence>
<protein>
    <submittedName>
        <fullName evidence="2">Uncharacterized protein</fullName>
    </submittedName>
</protein>
<keyword evidence="1" id="KW-0812">Transmembrane</keyword>
<gene>
    <name evidence="2" type="ORF">GJW-30_1_01434</name>
</gene>
<evidence type="ECO:0000313" key="2">
    <source>
        <dbReference type="EMBL" id="BAT58906.1"/>
    </source>
</evidence>
<dbReference type="EMBL" id="AP014946">
    <property type="protein sequence ID" value="BAT58906.1"/>
    <property type="molecule type" value="Genomic_DNA"/>
</dbReference>
<keyword evidence="3" id="KW-1185">Reference proteome</keyword>
<reference evidence="2 3" key="1">
    <citation type="submission" date="2015-08" db="EMBL/GenBank/DDBJ databases">
        <title>Investigation of the bacterial diversity of lava forest soil.</title>
        <authorList>
            <person name="Lee J.S."/>
        </authorList>
    </citation>
    <scope>NUCLEOTIDE SEQUENCE [LARGE SCALE GENOMIC DNA]</scope>
    <source>
        <strain evidence="2 3">GJW-30</strain>
    </source>
</reference>
<feature type="transmembrane region" description="Helical" evidence="1">
    <location>
        <begin position="12"/>
        <end position="34"/>
    </location>
</feature>
<name>A0A0S3PSI1_9BRAD</name>
<dbReference type="OrthoDB" id="8141091at2"/>
<accession>A0A0S3PSI1</accession>
<keyword evidence="1" id="KW-0472">Membrane</keyword>
<organism evidence="2 3">
    <name type="scientific">Variibacter gotjawalensis</name>
    <dbReference type="NCBI Taxonomy" id="1333996"/>
    <lineage>
        <taxon>Bacteria</taxon>
        <taxon>Pseudomonadati</taxon>
        <taxon>Pseudomonadota</taxon>
        <taxon>Alphaproteobacteria</taxon>
        <taxon>Hyphomicrobiales</taxon>
        <taxon>Nitrobacteraceae</taxon>
        <taxon>Variibacter</taxon>
    </lineage>
</organism>
<dbReference type="AlphaFoldDB" id="A0A0S3PSI1"/>
<proteinExistence type="predicted"/>
<evidence type="ECO:0000256" key="1">
    <source>
        <dbReference type="SAM" id="Phobius"/>
    </source>
</evidence>
<dbReference type="KEGG" id="vgo:GJW-30_1_01434"/>
<sequence length="72" mass="7203">MNHSIATADRNTHLKVIVVALIAAISVATIGIAARISNSGVELAGVQAPGSAQVVKAGKPVVWTGSGRSTVN</sequence>
<dbReference type="RefSeq" id="WP_096353537.1">
    <property type="nucleotide sequence ID" value="NZ_AP014946.1"/>
</dbReference>
<keyword evidence="1" id="KW-1133">Transmembrane helix</keyword>
<dbReference type="Proteomes" id="UP000236884">
    <property type="component" value="Chromosome"/>
</dbReference>